<feature type="domain" description="Protein kinase" evidence="2">
    <location>
        <begin position="1"/>
        <end position="178"/>
    </location>
</feature>
<dbReference type="PRINTS" id="PR00109">
    <property type="entry name" value="TYRKINASE"/>
</dbReference>
<dbReference type="PROSITE" id="PS00109">
    <property type="entry name" value="PROTEIN_KINASE_TYR"/>
    <property type="match status" value="1"/>
</dbReference>
<dbReference type="InterPro" id="IPR000719">
    <property type="entry name" value="Prot_kinase_dom"/>
</dbReference>
<reference evidence="4" key="1">
    <citation type="submission" date="2003-08" db="EMBL/GenBank/DDBJ databases">
        <authorList>
            <person name="Birren B."/>
            <person name="Nusbaum C."/>
            <person name="Abebe A."/>
            <person name="Abouelleil A."/>
            <person name="Adekoya E."/>
            <person name="Ait-zahra M."/>
            <person name="Allen N."/>
            <person name="Allen T."/>
            <person name="An P."/>
            <person name="Anderson M."/>
            <person name="Anderson S."/>
            <person name="Arachchi H."/>
            <person name="Armbruster J."/>
            <person name="Bachantsang P."/>
            <person name="Baldwin J."/>
            <person name="Barry A."/>
            <person name="Bayul T."/>
            <person name="Blitshsteyn B."/>
            <person name="Bloom T."/>
            <person name="Blye J."/>
            <person name="Boguslavskiy L."/>
            <person name="Borowsky M."/>
            <person name="Boukhgalter B."/>
            <person name="Brunache A."/>
            <person name="Butler J."/>
            <person name="Calixte N."/>
            <person name="Calvo S."/>
            <person name="Camarata J."/>
            <person name="Campo K."/>
            <person name="Chang J."/>
            <person name="Cheshatsang Y."/>
            <person name="Citroen M."/>
            <person name="Collymore A."/>
            <person name="Considine T."/>
            <person name="Cook A."/>
            <person name="Cooke P."/>
            <person name="Corum B."/>
            <person name="Cuomo C."/>
            <person name="David R."/>
            <person name="Dawoe T."/>
            <person name="Degray S."/>
            <person name="Dodge S."/>
            <person name="Dooley K."/>
            <person name="Dorje P."/>
            <person name="Dorjee K."/>
            <person name="Dorris L."/>
            <person name="Duffey N."/>
            <person name="Dupes A."/>
            <person name="Elkins T."/>
            <person name="Engels R."/>
            <person name="Erickson J."/>
            <person name="Farina A."/>
            <person name="Faro S."/>
            <person name="Ferreira P."/>
            <person name="Fischer H."/>
            <person name="Fitzgerald M."/>
            <person name="Foley K."/>
            <person name="Gage D."/>
            <person name="Galagan J."/>
            <person name="Gearin G."/>
            <person name="Gnerre S."/>
            <person name="Gnirke A."/>
            <person name="Goyette A."/>
            <person name="Graham J."/>
            <person name="Grandbois E."/>
            <person name="Gyaltsen K."/>
            <person name="Hafez N."/>
            <person name="Hagopian D."/>
            <person name="Hagos B."/>
            <person name="Hall J."/>
            <person name="Hatcher B."/>
            <person name="Heller A."/>
            <person name="Higgins H."/>
            <person name="Honan T."/>
            <person name="Horn A."/>
            <person name="Houde N."/>
            <person name="Hughes L."/>
            <person name="Hulme W."/>
            <person name="Husby E."/>
            <person name="Iliev I."/>
            <person name="Jaffe D."/>
            <person name="Jones C."/>
            <person name="Kamal M."/>
            <person name="Kamat A."/>
            <person name="Kamvysselis M."/>
            <person name="Karlsson E."/>
            <person name="Kells C."/>
            <person name="Kieu A."/>
            <person name="Kisner P."/>
            <person name="Kodira C."/>
            <person name="Kulbokas E."/>
            <person name="Labutti K."/>
            <person name="Lama D."/>
            <person name="Landers T."/>
            <person name="Leger J."/>
            <person name="Levine S."/>
            <person name="Lewis D."/>
            <person name="Lewis T."/>
            <person name="Lindblad-toh K."/>
            <person name="Liu X."/>
            <person name="Lokyitsang T."/>
            <person name="Lokyitsang Y."/>
            <person name="Lucien O."/>
            <person name="Lui A."/>
            <person name="Ma L.J."/>
            <person name="Mabbitt R."/>
            <person name="Macdonald J."/>
            <person name="Maclean C."/>
            <person name="Major J."/>
            <person name="Manning J."/>
            <person name="Marabella R."/>
            <person name="Maru K."/>
            <person name="Matthews C."/>
            <person name="Mauceli E."/>
            <person name="Mccarthy M."/>
            <person name="Mcdonough S."/>
            <person name="Mcghee T."/>
            <person name="Meldrim J."/>
            <person name="Meneus L."/>
            <person name="Mesirov J."/>
            <person name="Mihalev A."/>
            <person name="Mihova T."/>
            <person name="Mikkelsen T."/>
            <person name="Mlenga V."/>
            <person name="Moru K."/>
            <person name="Mozes J."/>
            <person name="Mulrain L."/>
            <person name="Munson G."/>
            <person name="Naylor J."/>
            <person name="Newes C."/>
            <person name="Nguyen C."/>
            <person name="Nguyen N."/>
            <person name="Nguyen T."/>
            <person name="Nicol R."/>
            <person name="Nielsen C."/>
            <person name="Nizzari M."/>
            <person name="Norbu C."/>
            <person name="Norbu N."/>
            <person name="O'donnell P."/>
            <person name="Okoawo O."/>
            <person name="O'leary S."/>
            <person name="Omotosho B."/>
            <person name="O'neill K."/>
            <person name="Osman S."/>
            <person name="Parker S."/>
            <person name="Perrin D."/>
            <person name="Phunkhang P."/>
            <person name="Piqani B."/>
            <person name="Purcell S."/>
            <person name="Rachupka T."/>
            <person name="Ramasamy U."/>
            <person name="Rameau R."/>
            <person name="Ray V."/>
            <person name="Raymond C."/>
            <person name="Retta R."/>
            <person name="Richardson S."/>
            <person name="Rise C."/>
            <person name="Rodriguez J."/>
            <person name="Rogers J."/>
            <person name="Rogov P."/>
            <person name="Rutman M."/>
            <person name="Schupbach R."/>
            <person name="Seaman C."/>
            <person name="Settipalli S."/>
            <person name="Sharpe T."/>
            <person name="Sheridan J."/>
            <person name="Sherpa N."/>
            <person name="Shi J."/>
            <person name="Smirnov S."/>
            <person name="Smith C."/>
            <person name="Sougnez C."/>
            <person name="Spencer B."/>
            <person name="Stalker J."/>
            <person name="Stange-thomann N."/>
            <person name="Stavropoulos S."/>
            <person name="Stetson K."/>
            <person name="Stone C."/>
            <person name="Stone S."/>
            <person name="Stubbs M."/>
            <person name="Talamas J."/>
            <person name="Tchuinga P."/>
            <person name="Tenzing P."/>
            <person name="Tesfaye S."/>
            <person name="Theodore J."/>
            <person name="Thoulutsang Y."/>
            <person name="Topham K."/>
            <person name="Towey S."/>
            <person name="Tsamla T."/>
            <person name="Tsomo N."/>
            <person name="Vallee D."/>
            <person name="Vassiliev H."/>
            <person name="Venkataraman V."/>
            <person name="Vinson J."/>
            <person name="Vo A."/>
            <person name="Wade C."/>
            <person name="Wang S."/>
            <person name="Wangchuk T."/>
            <person name="Wangdi T."/>
            <person name="Whittaker C."/>
            <person name="Wilkinson J."/>
            <person name="Wu Y."/>
            <person name="Wyman D."/>
            <person name="Yadav S."/>
            <person name="Yang S."/>
            <person name="Yang X."/>
            <person name="Yeager S."/>
            <person name="Yee E."/>
            <person name="Young G."/>
            <person name="Zainoun J."/>
            <person name="Zembeck L."/>
            <person name="Zimmer A."/>
            <person name="Zody M."/>
            <person name="Lander E."/>
        </authorList>
    </citation>
    <scope>NUCLEOTIDE SEQUENCE [LARGE SCALE GENOMIC DNA]</scope>
</reference>
<dbReference type="InterPro" id="IPR008266">
    <property type="entry name" value="Tyr_kinase_AS"/>
</dbReference>
<evidence type="ECO:0000256" key="1">
    <source>
        <dbReference type="ARBA" id="ARBA00022840"/>
    </source>
</evidence>
<dbReference type="GO" id="GO:0005886">
    <property type="term" value="C:plasma membrane"/>
    <property type="evidence" value="ECO:0007669"/>
    <property type="project" value="TreeGrafter"/>
</dbReference>
<dbReference type="InParanoid" id="H2Y4U1"/>
<dbReference type="eggNOG" id="KOG0200">
    <property type="taxonomic scope" value="Eukaryota"/>
</dbReference>
<reference evidence="3" key="2">
    <citation type="submission" date="2025-08" db="UniProtKB">
        <authorList>
            <consortium name="Ensembl"/>
        </authorList>
    </citation>
    <scope>IDENTIFICATION</scope>
</reference>
<dbReference type="PROSITE" id="PS50011">
    <property type="entry name" value="PROTEIN_KINASE_DOM"/>
    <property type="match status" value="1"/>
</dbReference>
<dbReference type="HOGENOM" id="CLU_000288_7_40_1"/>
<accession>H2Y4U1</accession>
<keyword evidence="4" id="KW-1185">Reference proteome</keyword>
<evidence type="ECO:0000313" key="3">
    <source>
        <dbReference type="Ensembl" id="ENSCSAVP00000000339.1"/>
    </source>
</evidence>
<keyword evidence="1" id="KW-0547">Nucleotide-binding</keyword>
<reference evidence="3" key="3">
    <citation type="submission" date="2025-09" db="UniProtKB">
        <authorList>
            <consortium name="Ensembl"/>
        </authorList>
    </citation>
    <scope>IDENTIFICATION</scope>
</reference>
<name>H2Y4U1_CIOSA</name>
<proteinExistence type="predicted"/>
<dbReference type="Ensembl" id="ENSCSAVT00000000342.1">
    <property type="protein sequence ID" value="ENSCSAVP00000000339.1"/>
    <property type="gene ID" value="ENSCSAVG00000000189.1"/>
</dbReference>
<dbReference type="GO" id="GO:0005524">
    <property type="term" value="F:ATP binding"/>
    <property type="evidence" value="ECO:0007669"/>
    <property type="project" value="UniProtKB-KW"/>
</dbReference>
<evidence type="ECO:0000259" key="2">
    <source>
        <dbReference type="PROSITE" id="PS50011"/>
    </source>
</evidence>
<dbReference type="Proteomes" id="UP000007875">
    <property type="component" value="Unassembled WGS sequence"/>
</dbReference>
<dbReference type="InterPro" id="IPR050122">
    <property type="entry name" value="RTK"/>
</dbReference>
<dbReference type="SUPFAM" id="SSF56112">
    <property type="entry name" value="Protein kinase-like (PK-like)"/>
    <property type="match status" value="1"/>
</dbReference>
<dbReference type="Pfam" id="PF07714">
    <property type="entry name" value="PK_Tyr_Ser-Thr"/>
    <property type="match status" value="1"/>
</dbReference>
<dbReference type="Gene3D" id="1.10.510.10">
    <property type="entry name" value="Transferase(Phosphotransferase) domain 1"/>
    <property type="match status" value="1"/>
</dbReference>
<dbReference type="GeneTree" id="ENSGT00940000166564"/>
<organism evidence="3 4">
    <name type="scientific">Ciona savignyi</name>
    <name type="common">Pacific transparent sea squirt</name>
    <dbReference type="NCBI Taxonomy" id="51511"/>
    <lineage>
        <taxon>Eukaryota</taxon>
        <taxon>Metazoa</taxon>
        <taxon>Chordata</taxon>
        <taxon>Tunicata</taxon>
        <taxon>Ascidiacea</taxon>
        <taxon>Phlebobranchia</taxon>
        <taxon>Cionidae</taxon>
        <taxon>Ciona</taxon>
    </lineage>
</organism>
<dbReference type="PANTHER" id="PTHR24416:SF620">
    <property type="entry name" value="TYROSINE-PROTEIN KINASE RECEPTOR TORSO"/>
    <property type="match status" value="1"/>
</dbReference>
<dbReference type="AlphaFoldDB" id="H2Y4U1"/>
<keyword evidence="1" id="KW-0067">ATP-binding</keyword>
<protein>
    <recommendedName>
        <fullName evidence="2">Protein kinase domain-containing protein</fullName>
    </recommendedName>
</protein>
<dbReference type="STRING" id="51511.ENSCSAVP00000000339"/>
<dbReference type="GO" id="GO:0007169">
    <property type="term" value="P:cell surface receptor protein tyrosine kinase signaling pathway"/>
    <property type="evidence" value="ECO:0007669"/>
    <property type="project" value="TreeGrafter"/>
</dbReference>
<sequence length="178" mass="20152">MLNVGDHPNVLKVIGCCTTMKPIMLVTEFLKYGDLLHFLWDSREVTKCDKDPAYHVTEKSLLQMAHQVATGMDYLTKSRIIHGDLAARNILVGEELTCKISDFGLANDVYRYGAIHGKSERCVPFKWISPERMMAGKLPITSKSDVWSFGNLMYEMITLGCMPHPDIESDKLLNKLKD</sequence>
<evidence type="ECO:0000313" key="4">
    <source>
        <dbReference type="Proteomes" id="UP000007875"/>
    </source>
</evidence>
<dbReference type="GO" id="GO:0004714">
    <property type="term" value="F:transmembrane receptor protein tyrosine kinase activity"/>
    <property type="evidence" value="ECO:0007669"/>
    <property type="project" value="TreeGrafter"/>
</dbReference>
<dbReference type="GO" id="GO:0043235">
    <property type="term" value="C:receptor complex"/>
    <property type="evidence" value="ECO:0007669"/>
    <property type="project" value="TreeGrafter"/>
</dbReference>
<dbReference type="OMA" id="LCWRVRL"/>
<dbReference type="InterPro" id="IPR011009">
    <property type="entry name" value="Kinase-like_dom_sf"/>
</dbReference>
<dbReference type="Gene3D" id="3.30.200.20">
    <property type="entry name" value="Phosphorylase Kinase, domain 1"/>
    <property type="match status" value="1"/>
</dbReference>
<dbReference type="PANTHER" id="PTHR24416">
    <property type="entry name" value="TYROSINE-PROTEIN KINASE RECEPTOR"/>
    <property type="match status" value="1"/>
</dbReference>
<dbReference type="InterPro" id="IPR001245">
    <property type="entry name" value="Ser-Thr/Tyr_kinase_cat_dom"/>
</dbReference>